<dbReference type="Proteomes" id="UP001595824">
    <property type="component" value="Unassembled WGS sequence"/>
</dbReference>
<evidence type="ECO:0000313" key="4">
    <source>
        <dbReference type="Proteomes" id="UP001595824"/>
    </source>
</evidence>
<evidence type="ECO:0000256" key="1">
    <source>
        <dbReference type="ARBA" id="ARBA00023002"/>
    </source>
</evidence>
<keyword evidence="4" id="KW-1185">Reference proteome</keyword>
<accession>A0ABV8TFU1</accession>
<organism evidence="3 4">
    <name type="scientific">Streptomyces andamanensis</name>
    <dbReference type="NCBI Taxonomy" id="1565035"/>
    <lineage>
        <taxon>Bacteria</taxon>
        <taxon>Bacillati</taxon>
        <taxon>Actinomycetota</taxon>
        <taxon>Actinomycetes</taxon>
        <taxon>Kitasatosporales</taxon>
        <taxon>Streptomycetaceae</taxon>
        <taxon>Streptomyces</taxon>
    </lineage>
</organism>
<dbReference type="InterPro" id="IPR011576">
    <property type="entry name" value="Pyridox_Oxase_N"/>
</dbReference>
<dbReference type="NCBIfam" id="TIGR03668">
    <property type="entry name" value="Rv0121_F420"/>
    <property type="match status" value="1"/>
</dbReference>
<name>A0ABV8TFU1_9ACTN</name>
<dbReference type="SUPFAM" id="SSF50475">
    <property type="entry name" value="FMN-binding split barrel"/>
    <property type="match status" value="1"/>
</dbReference>
<dbReference type="InterPro" id="IPR052019">
    <property type="entry name" value="F420H2_bilvrd_red/Heme_oxyg"/>
</dbReference>
<dbReference type="InterPro" id="IPR012349">
    <property type="entry name" value="Split_barrel_FMN-bd"/>
</dbReference>
<dbReference type="PANTHER" id="PTHR35176:SF2">
    <property type="entry name" value="F420H(2)-DEPENDENT REDUCTASE RV1155"/>
    <property type="match status" value="1"/>
</dbReference>
<proteinExistence type="predicted"/>
<gene>
    <name evidence="3" type="ORF">ACFPC0_16840</name>
</gene>
<dbReference type="PANTHER" id="PTHR35176">
    <property type="entry name" value="HEME OXYGENASE HI_0854-RELATED"/>
    <property type="match status" value="1"/>
</dbReference>
<dbReference type="InterPro" id="IPR019967">
    <property type="entry name" value="F420-dep_enz_PPOX_Rv0121"/>
</dbReference>
<sequence length="144" mass="16146">MPRLDAREARRRFAAARVAHLATVDPAGRPHLVPVVFAVRGDTIVTAIDHKPKTTTALRRLRNIAAHPAVCLLADAYDEDWTRLWWARADGHARILPPDSPDGTSAPRRRALELLRHTYPQYAARPPDGPVVEITVRRWTGWTG</sequence>
<keyword evidence="1" id="KW-0560">Oxidoreductase</keyword>
<comment type="caution">
    <text evidence="3">The sequence shown here is derived from an EMBL/GenBank/DDBJ whole genome shotgun (WGS) entry which is preliminary data.</text>
</comment>
<dbReference type="EMBL" id="JBHSDP010000015">
    <property type="protein sequence ID" value="MFC4329435.1"/>
    <property type="molecule type" value="Genomic_DNA"/>
</dbReference>
<dbReference type="Pfam" id="PF01243">
    <property type="entry name" value="PNPOx_N"/>
    <property type="match status" value="1"/>
</dbReference>
<evidence type="ECO:0000313" key="3">
    <source>
        <dbReference type="EMBL" id="MFC4329435.1"/>
    </source>
</evidence>
<evidence type="ECO:0000259" key="2">
    <source>
        <dbReference type="Pfam" id="PF01243"/>
    </source>
</evidence>
<dbReference type="RefSeq" id="WP_381739921.1">
    <property type="nucleotide sequence ID" value="NZ_JBHSDP010000015.1"/>
</dbReference>
<reference evidence="4" key="1">
    <citation type="journal article" date="2019" name="Int. J. Syst. Evol. Microbiol.">
        <title>The Global Catalogue of Microorganisms (GCM) 10K type strain sequencing project: providing services to taxonomists for standard genome sequencing and annotation.</title>
        <authorList>
            <consortium name="The Broad Institute Genomics Platform"/>
            <consortium name="The Broad Institute Genome Sequencing Center for Infectious Disease"/>
            <person name="Wu L."/>
            <person name="Ma J."/>
        </authorList>
    </citation>
    <scope>NUCLEOTIDE SEQUENCE [LARGE SCALE GENOMIC DNA]</scope>
    <source>
        <strain evidence="4">PCU 347</strain>
    </source>
</reference>
<dbReference type="Gene3D" id="2.30.110.10">
    <property type="entry name" value="Electron Transport, Fmn-binding Protein, Chain A"/>
    <property type="match status" value="1"/>
</dbReference>
<feature type="domain" description="Pyridoxamine 5'-phosphate oxidase N-terminal" evidence="2">
    <location>
        <begin position="8"/>
        <end position="142"/>
    </location>
</feature>
<protein>
    <submittedName>
        <fullName evidence="3">TIGR03668 family PPOX class F420-dependent oxidoreductase</fullName>
    </submittedName>
</protein>